<evidence type="ECO:0000256" key="8">
    <source>
        <dbReference type="ARBA" id="ARBA00023214"/>
    </source>
</evidence>
<evidence type="ECO:0000256" key="9">
    <source>
        <dbReference type="ARBA" id="ARBA00023303"/>
    </source>
</evidence>
<feature type="transmembrane region" description="Helical" evidence="10">
    <location>
        <begin position="51"/>
        <end position="74"/>
    </location>
</feature>
<dbReference type="InterPro" id="IPR001807">
    <property type="entry name" value="ClC"/>
</dbReference>
<keyword evidence="6 10" id="KW-0472">Membrane</keyword>
<keyword evidence="2" id="KW-0813">Transport</keyword>
<feature type="transmembrane region" description="Helical" evidence="10">
    <location>
        <begin position="433"/>
        <end position="454"/>
    </location>
</feature>
<keyword evidence="7" id="KW-0869">Chloride channel</keyword>
<dbReference type="PRINTS" id="PR00762">
    <property type="entry name" value="CLCHANNEL"/>
</dbReference>
<evidence type="ECO:0000256" key="2">
    <source>
        <dbReference type="ARBA" id="ARBA00022448"/>
    </source>
</evidence>
<feature type="transmembrane region" description="Helical" evidence="10">
    <location>
        <begin position="195"/>
        <end position="219"/>
    </location>
</feature>
<evidence type="ECO:0000313" key="12">
    <source>
        <dbReference type="Proteomes" id="UP000295135"/>
    </source>
</evidence>
<dbReference type="EMBL" id="SLZY01000012">
    <property type="protein sequence ID" value="TCS71004.1"/>
    <property type="molecule type" value="Genomic_DNA"/>
</dbReference>
<dbReference type="InterPro" id="IPR050368">
    <property type="entry name" value="ClC-type_chloride_channel"/>
</dbReference>
<protein>
    <submittedName>
        <fullName evidence="11">H+/Cl-antiporter ClcA</fullName>
    </submittedName>
</protein>
<comment type="caution">
    <text evidence="11">The sequence shown here is derived from an EMBL/GenBank/DDBJ whole genome shotgun (WGS) entry which is preliminary data.</text>
</comment>
<keyword evidence="5" id="KW-0406">Ion transport</keyword>
<name>A0A4R3JWE9_9PROT</name>
<feature type="transmembrane region" description="Helical" evidence="10">
    <location>
        <begin position="231"/>
        <end position="249"/>
    </location>
</feature>
<organism evidence="11 12">
    <name type="scientific">Sulfuritortus calidifontis</name>
    <dbReference type="NCBI Taxonomy" id="1914471"/>
    <lineage>
        <taxon>Bacteria</taxon>
        <taxon>Pseudomonadati</taxon>
        <taxon>Pseudomonadota</taxon>
        <taxon>Betaproteobacteria</taxon>
        <taxon>Nitrosomonadales</taxon>
        <taxon>Thiobacillaceae</taxon>
        <taxon>Sulfuritortus</taxon>
    </lineage>
</organism>
<dbReference type="PANTHER" id="PTHR43427">
    <property type="entry name" value="CHLORIDE CHANNEL PROTEIN CLC-E"/>
    <property type="match status" value="1"/>
</dbReference>
<dbReference type="GO" id="GO:0034707">
    <property type="term" value="C:chloride channel complex"/>
    <property type="evidence" value="ECO:0007669"/>
    <property type="project" value="UniProtKB-KW"/>
</dbReference>
<dbReference type="AlphaFoldDB" id="A0A4R3JWE9"/>
<feature type="transmembrane region" description="Helical" evidence="10">
    <location>
        <begin position="361"/>
        <end position="388"/>
    </location>
</feature>
<keyword evidence="8" id="KW-0868">Chloride</keyword>
<evidence type="ECO:0000256" key="1">
    <source>
        <dbReference type="ARBA" id="ARBA00004141"/>
    </source>
</evidence>
<evidence type="ECO:0000256" key="10">
    <source>
        <dbReference type="SAM" id="Phobius"/>
    </source>
</evidence>
<keyword evidence="3 10" id="KW-0812">Transmembrane</keyword>
<evidence type="ECO:0000256" key="3">
    <source>
        <dbReference type="ARBA" id="ARBA00022692"/>
    </source>
</evidence>
<evidence type="ECO:0000256" key="4">
    <source>
        <dbReference type="ARBA" id="ARBA00022989"/>
    </source>
</evidence>
<proteinExistence type="predicted"/>
<reference evidence="11 12" key="1">
    <citation type="submission" date="2019-03" db="EMBL/GenBank/DDBJ databases">
        <title>Genomic Encyclopedia of Type Strains, Phase IV (KMG-IV): sequencing the most valuable type-strain genomes for metagenomic binning, comparative biology and taxonomic classification.</title>
        <authorList>
            <person name="Goeker M."/>
        </authorList>
    </citation>
    <scope>NUCLEOTIDE SEQUENCE [LARGE SCALE GENOMIC DNA]</scope>
    <source>
        <strain evidence="11 12">DSM 103923</strain>
    </source>
</reference>
<dbReference type="Gene3D" id="1.10.3080.10">
    <property type="entry name" value="Clc chloride channel"/>
    <property type="match status" value="1"/>
</dbReference>
<keyword evidence="12" id="KW-1185">Reference proteome</keyword>
<evidence type="ECO:0000256" key="7">
    <source>
        <dbReference type="ARBA" id="ARBA00023173"/>
    </source>
</evidence>
<evidence type="ECO:0000256" key="6">
    <source>
        <dbReference type="ARBA" id="ARBA00023136"/>
    </source>
</evidence>
<feature type="transmembrane region" description="Helical" evidence="10">
    <location>
        <begin position="89"/>
        <end position="108"/>
    </location>
</feature>
<dbReference type="Proteomes" id="UP000295135">
    <property type="component" value="Unassembled WGS sequence"/>
</dbReference>
<keyword evidence="4 10" id="KW-1133">Transmembrane helix</keyword>
<dbReference type="Pfam" id="PF00654">
    <property type="entry name" value="Voltage_CLC"/>
    <property type="match status" value="1"/>
</dbReference>
<dbReference type="CDD" id="cd01034">
    <property type="entry name" value="EriC_like"/>
    <property type="match status" value="1"/>
</dbReference>
<feature type="transmembrane region" description="Helical" evidence="10">
    <location>
        <begin position="141"/>
        <end position="161"/>
    </location>
</feature>
<feature type="transmembrane region" description="Helical" evidence="10">
    <location>
        <begin position="269"/>
        <end position="290"/>
    </location>
</feature>
<feature type="transmembrane region" description="Helical" evidence="10">
    <location>
        <begin position="311"/>
        <end position="329"/>
    </location>
</feature>
<sequence length="483" mass="51151">MHLAILATFFNGLLRYAAMTPPDGPPPTALAPKPNWLDRLKRRQVAYRDVWLGRLILFGGAVGIGLLAVLFAWLTEWCVELLHDLNSEYPGWVFVSAPLGGALIVWLTRRFFPGAEGSGIPQVLAEMAQHGSHSRLGRPLLSLRIVFGKIALGAGAVFAGFSTGREGPMVQIGAALMHAIGDHLPKRLQVSRQHLLAAGGAAGIAAAFNTPLAGILFAIEELARGLEWRMSGLIITAIVIAGIVAQAYFGTYTYFGWLNTSGVDTSEHPIALLLAAALVCGVAGGLFARLSLLIARGLPGRLGDWRRHHPIWFAAGCGLLIAGIGWLSGDLTYGTGYGEAKHMLMEPDAEDMPWHFGLDKFAATLISFASGVPGGIFAPSLSIGAGLGQNLHFLAEAEDMAAVTSALCMAGFLAAVTQAPITAFVIVMEMIDGYALVTHLMIVSLLASVISRAISPPLYRSLAAIYLRHGNPTEPGPKAEAGK</sequence>
<gene>
    <name evidence="11" type="ORF">EDC61_11220</name>
</gene>
<accession>A0A4R3JWE9</accession>
<comment type="subcellular location">
    <subcellularLocation>
        <location evidence="1">Membrane</location>
        <topology evidence="1">Multi-pass membrane protein</topology>
    </subcellularLocation>
</comment>
<feature type="transmembrane region" description="Helical" evidence="10">
    <location>
        <begin position="400"/>
        <end position="427"/>
    </location>
</feature>
<keyword evidence="9" id="KW-0407">Ion channel</keyword>
<evidence type="ECO:0000313" key="11">
    <source>
        <dbReference type="EMBL" id="TCS71004.1"/>
    </source>
</evidence>
<dbReference type="SUPFAM" id="SSF81340">
    <property type="entry name" value="Clc chloride channel"/>
    <property type="match status" value="1"/>
</dbReference>
<dbReference type="InterPro" id="IPR014743">
    <property type="entry name" value="Cl-channel_core"/>
</dbReference>
<evidence type="ECO:0000256" key="5">
    <source>
        <dbReference type="ARBA" id="ARBA00023065"/>
    </source>
</evidence>
<dbReference type="PANTHER" id="PTHR43427:SF6">
    <property type="entry name" value="CHLORIDE CHANNEL PROTEIN CLC-E"/>
    <property type="match status" value="1"/>
</dbReference>
<dbReference type="GO" id="GO:0005254">
    <property type="term" value="F:chloride channel activity"/>
    <property type="evidence" value="ECO:0007669"/>
    <property type="project" value="UniProtKB-KW"/>
</dbReference>